<organism evidence="1 2">
    <name type="scientific">Fusobacterium mortiferum</name>
    <dbReference type="NCBI Taxonomy" id="850"/>
    <lineage>
        <taxon>Bacteria</taxon>
        <taxon>Fusobacteriati</taxon>
        <taxon>Fusobacteriota</taxon>
        <taxon>Fusobacteriia</taxon>
        <taxon>Fusobacteriales</taxon>
        <taxon>Fusobacteriaceae</taxon>
        <taxon>Fusobacterium</taxon>
    </lineage>
</organism>
<dbReference type="RefSeq" id="WP_204716712.1">
    <property type="nucleotide sequence ID" value="NZ_JACJLT010000172.1"/>
</dbReference>
<keyword evidence="2" id="KW-1185">Reference proteome</keyword>
<dbReference type="EMBL" id="JACJLT010000172">
    <property type="protein sequence ID" value="MBM6876079.1"/>
    <property type="molecule type" value="Genomic_DNA"/>
</dbReference>
<name>A0ABS2G5U6_FUSMR</name>
<protein>
    <recommendedName>
        <fullName evidence="3">DUF4258 domain-containing protein</fullName>
    </recommendedName>
</protein>
<comment type="caution">
    <text evidence="1">The sequence shown here is derived from an EMBL/GenBank/DDBJ whole genome shotgun (WGS) entry which is preliminary data.</text>
</comment>
<proteinExistence type="predicted"/>
<dbReference type="Proteomes" id="UP000728968">
    <property type="component" value="Unassembled WGS sequence"/>
</dbReference>
<evidence type="ECO:0000313" key="2">
    <source>
        <dbReference type="Proteomes" id="UP000728968"/>
    </source>
</evidence>
<accession>A0ABS2G5U6</accession>
<evidence type="ECO:0008006" key="3">
    <source>
        <dbReference type="Google" id="ProtNLM"/>
    </source>
</evidence>
<evidence type="ECO:0000313" key="1">
    <source>
        <dbReference type="EMBL" id="MBM6876079.1"/>
    </source>
</evidence>
<gene>
    <name evidence="1" type="ORF">H6A04_10565</name>
</gene>
<sequence length="102" mass="11985">MEIKKLKFISKVKDLKEYKERVQEAKYVEEESIAIIKTITLSPAEFKKFTNDFFEPQQFLINTCDWLEKEKAFTGVRVTDGITKVVVYTYGNKYARYVALEA</sequence>
<reference evidence="1 2" key="1">
    <citation type="journal article" date="2021" name="Sci. Rep.">
        <title>The distribution of antibiotic resistance genes in chicken gut microbiota commensals.</title>
        <authorList>
            <person name="Juricova H."/>
            <person name="Matiasovicova J."/>
            <person name="Kubasova T."/>
            <person name="Cejkova D."/>
            <person name="Rychlik I."/>
        </authorList>
    </citation>
    <scope>NUCLEOTIDE SEQUENCE [LARGE SCALE GENOMIC DNA]</scope>
    <source>
        <strain evidence="1 2">An425</strain>
    </source>
</reference>